<evidence type="ECO:0000256" key="8">
    <source>
        <dbReference type="SAM" id="MobiDB-lite"/>
    </source>
</evidence>
<feature type="compositionally biased region" description="Basic residues" evidence="8">
    <location>
        <begin position="1"/>
        <end position="10"/>
    </location>
</feature>
<dbReference type="HAMAP" id="MF_00631">
    <property type="entry name" value="CrgA"/>
    <property type="match status" value="1"/>
</dbReference>
<dbReference type="RefSeq" id="WP_237340271.1">
    <property type="nucleotide sequence ID" value="NZ_BAABCM010000027.1"/>
</dbReference>
<keyword evidence="4 7" id="KW-1133">Transmembrane helix</keyword>
<dbReference type="InterPro" id="IPR009619">
    <property type="entry name" value="CrgA"/>
</dbReference>
<protein>
    <recommendedName>
        <fullName evidence="7">Cell division protein CrgA</fullName>
    </recommendedName>
</protein>
<accession>A0ABP7JXE8</accession>
<sequence length="85" mass="9517">MPRSRVRKKTAYTPPPQRATVRAPGKTSLTYTIVMFGLLFLALAWMVVLYLAGPDIPIMRDLGGFGYLVGFGLMLPGLLMTTRWR</sequence>
<comment type="similarity">
    <text evidence="7">Belongs to the CrgA family.</text>
</comment>
<keyword evidence="1 7" id="KW-1003">Cell membrane</keyword>
<feature type="region of interest" description="Disordered" evidence="8">
    <location>
        <begin position="1"/>
        <end position="20"/>
    </location>
</feature>
<comment type="function">
    <text evidence="7">Involved in cell division.</text>
</comment>
<evidence type="ECO:0000256" key="1">
    <source>
        <dbReference type="ARBA" id="ARBA00022475"/>
    </source>
</evidence>
<evidence type="ECO:0000313" key="10">
    <source>
        <dbReference type="Proteomes" id="UP001501624"/>
    </source>
</evidence>
<keyword evidence="10" id="KW-1185">Reference proteome</keyword>
<dbReference type="EMBL" id="BAABCM010000027">
    <property type="protein sequence ID" value="GAA3857043.1"/>
    <property type="molecule type" value="Genomic_DNA"/>
</dbReference>
<evidence type="ECO:0000256" key="2">
    <source>
        <dbReference type="ARBA" id="ARBA00022618"/>
    </source>
</evidence>
<keyword evidence="3 7" id="KW-0812">Transmembrane</keyword>
<reference evidence="10" key="1">
    <citation type="journal article" date="2019" name="Int. J. Syst. Evol. Microbiol.">
        <title>The Global Catalogue of Microorganisms (GCM) 10K type strain sequencing project: providing services to taxonomists for standard genome sequencing and annotation.</title>
        <authorList>
            <consortium name="The Broad Institute Genomics Platform"/>
            <consortium name="The Broad Institute Genome Sequencing Center for Infectious Disease"/>
            <person name="Wu L."/>
            <person name="Ma J."/>
        </authorList>
    </citation>
    <scope>NUCLEOTIDE SEQUENCE [LARGE SCALE GENOMIC DNA]</scope>
    <source>
        <strain evidence="10">JCM 17017</strain>
    </source>
</reference>
<dbReference type="Proteomes" id="UP001501624">
    <property type="component" value="Unassembled WGS sequence"/>
</dbReference>
<comment type="caution">
    <text evidence="9">The sequence shown here is derived from an EMBL/GenBank/DDBJ whole genome shotgun (WGS) entry which is preliminary data.</text>
</comment>
<dbReference type="Pfam" id="PF06781">
    <property type="entry name" value="CrgA"/>
    <property type="match status" value="1"/>
</dbReference>
<evidence type="ECO:0000313" key="9">
    <source>
        <dbReference type="EMBL" id="GAA3857043.1"/>
    </source>
</evidence>
<feature type="transmembrane region" description="Helical" evidence="7">
    <location>
        <begin position="64"/>
        <end position="82"/>
    </location>
</feature>
<comment type="subcellular location">
    <subcellularLocation>
        <location evidence="7">Cell membrane</location>
        <topology evidence="7">Multi-pass membrane protein</topology>
    </subcellularLocation>
</comment>
<keyword evidence="5 7" id="KW-0472">Membrane</keyword>
<proteinExistence type="inferred from homology"/>
<organism evidence="9 10">
    <name type="scientific">Amycolatopsis tucumanensis</name>
    <dbReference type="NCBI Taxonomy" id="401106"/>
    <lineage>
        <taxon>Bacteria</taxon>
        <taxon>Bacillati</taxon>
        <taxon>Actinomycetota</taxon>
        <taxon>Actinomycetes</taxon>
        <taxon>Pseudonocardiales</taxon>
        <taxon>Pseudonocardiaceae</taxon>
        <taxon>Amycolatopsis</taxon>
    </lineage>
</organism>
<evidence type="ECO:0000256" key="4">
    <source>
        <dbReference type="ARBA" id="ARBA00022989"/>
    </source>
</evidence>
<dbReference type="GO" id="GO:0051301">
    <property type="term" value="P:cell division"/>
    <property type="evidence" value="ECO:0007669"/>
    <property type="project" value="UniProtKB-KW"/>
</dbReference>
<feature type="transmembrane region" description="Helical" evidence="7">
    <location>
        <begin position="28"/>
        <end position="52"/>
    </location>
</feature>
<evidence type="ECO:0000256" key="6">
    <source>
        <dbReference type="ARBA" id="ARBA00023306"/>
    </source>
</evidence>
<evidence type="ECO:0000256" key="3">
    <source>
        <dbReference type="ARBA" id="ARBA00022692"/>
    </source>
</evidence>
<name>A0ABP7JXE8_9PSEU</name>
<keyword evidence="6 7" id="KW-0131">Cell cycle</keyword>
<evidence type="ECO:0000256" key="7">
    <source>
        <dbReference type="HAMAP-Rule" id="MF_00631"/>
    </source>
</evidence>
<gene>
    <name evidence="9" type="primary">crgA_2</name>
    <name evidence="7" type="synonym">crgA</name>
    <name evidence="9" type="ORF">GCM10022380_88050</name>
</gene>
<keyword evidence="2 7" id="KW-0132">Cell division</keyword>
<evidence type="ECO:0000256" key="5">
    <source>
        <dbReference type="ARBA" id="ARBA00023136"/>
    </source>
</evidence>